<gene>
    <name evidence="1" type="ORF">A6K24_05565</name>
</gene>
<accession>A0A179SUM0</accession>
<dbReference type="OrthoDB" id="1798711at2"/>
<evidence type="ECO:0008006" key="3">
    <source>
        <dbReference type="Google" id="ProtNLM"/>
    </source>
</evidence>
<reference evidence="2" key="1">
    <citation type="submission" date="2016-04" db="EMBL/GenBank/DDBJ databases">
        <authorList>
            <person name="Lyu Z."/>
            <person name="Lyu W."/>
        </authorList>
    </citation>
    <scope>NUCLEOTIDE SEQUENCE [LARGE SCALE GENOMIC DNA]</scope>
    <source>
        <strain evidence="2">C44</strain>
    </source>
</reference>
<organism evidence="1 2">
    <name type="scientific">Metabacillus litoralis</name>
    <dbReference type="NCBI Taxonomy" id="152268"/>
    <lineage>
        <taxon>Bacteria</taxon>
        <taxon>Bacillati</taxon>
        <taxon>Bacillota</taxon>
        <taxon>Bacilli</taxon>
        <taxon>Bacillales</taxon>
        <taxon>Bacillaceae</taxon>
        <taxon>Metabacillus</taxon>
    </lineage>
</organism>
<dbReference type="EMBL" id="LWSG01000023">
    <property type="protein sequence ID" value="OAS84978.1"/>
    <property type="molecule type" value="Genomic_DNA"/>
</dbReference>
<protein>
    <recommendedName>
        <fullName evidence="3">Zn-ribbon containing protein</fullName>
    </recommendedName>
</protein>
<proteinExistence type="predicted"/>
<sequence>MLSCPNCKSKDLGKIGVNQYYCWSCFIELSVAKGKILTHQVEEDGTLSSLDDLFSDDERSISM</sequence>
<comment type="caution">
    <text evidence="1">The sequence shown here is derived from an EMBL/GenBank/DDBJ whole genome shotgun (WGS) entry which is preliminary data.</text>
</comment>
<evidence type="ECO:0000313" key="2">
    <source>
        <dbReference type="Proteomes" id="UP000078534"/>
    </source>
</evidence>
<keyword evidence="2" id="KW-1185">Reference proteome</keyword>
<name>A0A179SUM0_9BACI</name>
<evidence type="ECO:0000313" key="1">
    <source>
        <dbReference type="EMBL" id="OAS84978.1"/>
    </source>
</evidence>
<dbReference type="AlphaFoldDB" id="A0A179SUM0"/>
<dbReference type="STRING" id="152268.A6K24_05565"/>
<dbReference type="Proteomes" id="UP000078534">
    <property type="component" value="Unassembled WGS sequence"/>
</dbReference>
<dbReference type="RefSeq" id="WP_066334501.1">
    <property type="nucleotide sequence ID" value="NZ_LWSG01000023.1"/>
</dbReference>